<feature type="region of interest" description="Disordered" evidence="1">
    <location>
        <begin position="56"/>
        <end position="78"/>
    </location>
</feature>
<comment type="caution">
    <text evidence="2">The sequence shown here is derived from an EMBL/GenBank/DDBJ whole genome shotgun (WGS) entry which is preliminary data.</text>
</comment>
<dbReference type="AlphaFoldDB" id="A0A9D4ACX3"/>
<evidence type="ECO:0000313" key="2">
    <source>
        <dbReference type="EMBL" id="KAH1107368.1"/>
    </source>
</evidence>
<protein>
    <recommendedName>
        <fullName evidence="4">CCHC-type domain-containing protein</fullName>
    </recommendedName>
</protein>
<name>A0A9D4ACX3_9ROSI</name>
<proteinExistence type="predicted"/>
<evidence type="ECO:0000313" key="3">
    <source>
        <dbReference type="Proteomes" id="UP000828251"/>
    </source>
</evidence>
<evidence type="ECO:0008006" key="4">
    <source>
        <dbReference type="Google" id="ProtNLM"/>
    </source>
</evidence>
<reference evidence="2 3" key="1">
    <citation type="journal article" date="2021" name="Plant Biotechnol. J.">
        <title>Multi-omics assisted identification of the key and species-specific regulatory components of drought-tolerant mechanisms in Gossypium stocksii.</title>
        <authorList>
            <person name="Yu D."/>
            <person name="Ke L."/>
            <person name="Zhang D."/>
            <person name="Wu Y."/>
            <person name="Sun Y."/>
            <person name="Mei J."/>
            <person name="Sun J."/>
            <person name="Sun Y."/>
        </authorList>
    </citation>
    <scope>NUCLEOTIDE SEQUENCE [LARGE SCALE GENOMIC DNA]</scope>
    <source>
        <strain evidence="3">cv. E1</strain>
        <tissue evidence="2">Leaf</tissue>
    </source>
</reference>
<keyword evidence="3" id="KW-1185">Reference proteome</keyword>
<accession>A0A9D4ACX3</accession>
<evidence type="ECO:0000256" key="1">
    <source>
        <dbReference type="SAM" id="MobiDB-lite"/>
    </source>
</evidence>
<organism evidence="2 3">
    <name type="scientific">Gossypium stocksii</name>
    <dbReference type="NCBI Taxonomy" id="47602"/>
    <lineage>
        <taxon>Eukaryota</taxon>
        <taxon>Viridiplantae</taxon>
        <taxon>Streptophyta</taxon>
        <taxon>Embryophyta</taxon>
        <taxon>Tracheophyta</taxon>
        <taxon>Spermatophyta</taxon>
        <taxon>Magnoliopsida</taxon>
        <taxon>eudicotyledons</taxon>
        <taxon>Gunneridae</taxon>
        <taxon>Pentapetalae</taxon>
        <taxon>rosids</taxon>
        <taxon>malvids</taxon>
        <taxon>Malvales</taxon>
        <taxon>Malvaceae</taxon>
        <taxon>Malvoideae</taxon>
        <taxon>Gossypium</taxon>
    </lineage>
</organism>
<dbReference type="OrthoDB" id="999288at2759"/>
<dbReference type="Proteomes" id="UP000828251">
    <property type="component" value="Unassembled WGS sequence"/>
</dbReference>
<sequence>MFTRRFKRFMKSNKGRKFQKMKELKLESTKEKDPIIFYECKKPRHIKFDCPQWKKKGSSKEKHKANVATWSDEDSSDDEDQEIANLCLMAINDSKWLRVLGVFGTSQVQALSWEDFDILNKALTWFNRLIFYSL</sequence>
<dbReference type="EMBL" id="JAIQCV010000004">
    <property type="protein sequence ID" value="KAH1107368.1"/>
    <property type="molecule type" value="Genomic_DNA"/>
</dbReference>
<feature type="compositionally biased region" description="Basic residues" evidence="1">
    <location>
        <begin position="56"/>
        <end position="65"/>
    </location>
</feature>
<gene>
    <name evidence="2" type="ORF">J1N35_011136</name>
</gene>